<reference evidence="2 3" key="1">
    <citation type="submission" date="2019-03" db="EMBL/GenBank/DDBJ databases">
        <title>New insights into Acidothiobacillus thiooxidans sulfur metabolism through coupled gene expression, solution geochemistry, microscopy and spectroscopy analyses.</title>
        <authorList>
            <person name="Camacho D."/>
            <person name="Frazao R."/>
            <person name="Fouillen A."/>
            <person name="Nanci A."/>
            <person name="Lang B.F."/>
            <person name="Apte S.C."/>
            <person name="Baron C."/>
            <person name="Warren L.A."/>
        </authorList>
    </citation>
    <scope>NUCLEOTIDE SEQUENCE [LARGE SCALE GENOMIC DNA]</scope>
    <source>
        <strain evidence="2 3">ATCC 19377</strain>
    </source>
</reference>
<protein>
    <submittedName>
        <fullName evidence="2">Uncharacterized protein</fullName>
    </submittedName>
</protein>
<dbReference type="EMBL" id="SZUV01000001">
    <property type="protein sequence ID" value="TQN51721.1"/>
    <property type="molecule type" value="Genomic_DNA"/>
</dbReference>
<sequence length="180" mass="19872">MDNPSAMPAIEHIGGHLEGGRTLEKHSLALPGIILSSGEGSIRSYQFHPQEEGVPVTPLICQSMEPLPSGTDADLLVRQGHIVAVRLADANIALHPEILRKSAIREVLQREWLLSVFLFGPVAGVFLVNLIFGMPTFLWWTALGVLIFSCLIMGILIRNDLRKLQNWVNELHKLAKEQGT</sequence>
<comment type="caution">
    <text evidence="2">The sequence shown here is derived from an EMBL/GenBank/DDBJ whole genome shotgun (WGS) entry which is preliminary data.</text>
</comment>
<feature type="transmembrane region" description="Helical" evidence="1">
    <location>
        <begin position="112"/>
        <end position="132"/>
    </location>
</feature>
<keyword evidence="1" id="KW-0472">Membrane</keyword>
<keyword evidence="1" id="KW-1133">Transmembrane helix</keyword>
<evidence type="ECO:0000313" key="2">
    <source>
        <dbReference type="EMBL" id="TQN51721.1"/>
    </source>
</evidence>
<dbReference type="AlphaFoldDB" id="A0A543Q5W9"/>
<keyword evidence="1" id="KW-0812">Transmembrane</keyword>
<evidence type="ECO:0000256" key="1">
    <source>
        <dbReference type="SAM" id="Phobius"/>
    </source>
</evidence>
<gene>
    <name evidence="2" type="ORF">DLNHIDIE_01598</name>
</gene>
<accession>A0A543Q5W9</accession>
<evidence type="ECO:0000313" key="3">
    <source>
        <dbReference type="Proteomes" id="UP000315403"/>
    </source>
</evidence>
<proteinExistence type="predicted"/>
<dbReference type="Proteomes" id="UP000315403">
    <property type="component" value="Unassembled WGS sequence"/>
</dbReference>
<feature type="transmembrane region" description="Helical" evidence="1">
    <location>
        <begin position="138"/>
        <end position="157"/>
    </location>
</feature>
<organism evidence="2 3">
    <name type="scientific">Acidithiobacillus thiooxidans ATCC 19377</name>
    <dbReference type="NCBI Taxonomy" id="637390"/>
    <lineage>
        <taxon>Bacteria</taxon>
        <taxon>Pseudomonadati</taxon>
        <taxon>Pseudomonadota</taxon>
        <taxon>Acidithiobacillia</taxon>
        <taxon>Acidithiobacillales</taxon>
        <taxon>Acidithiobacillaceae</taxon>
        <taxon>Acidithiobacillus</taxon>
    </lineage>
</organism>
<name>A0A543Q5W9_ACITH</name>